<feature type="signal peptide" evidence="1">
    <location>
        <begin position="1"/>
        <end position="18"/>
    </location>
</feature>
<evidence type="ECO:0000313" key="3">
    <source>
        <dbReference type="Proteomes" id="UP001597467"/>
    </source>
</evidence>
<proteinExistence type="predicted"/>
<gene>
    <name evidence="2" type="ORF">ACFSSB_14785</name>
</gene>
<dbReference type="EMBL" id="JBHULM010000011">
    <property type="protein sequence ID" value="MFD2543596.1"/>
    <property type="molecule type" value="Genomic_DNA"/>
</dbReference>
<protein>
    <submittedName>
        <fullName evidence="2">Uncharacterized protein</fullName>
    </submittedName>
</protein>
<feature type="chain" id="PRO_5046204885" evidence="1">
    <location>
        <begin position="19"/>
        <end position="234"/>
    </location>
</feature>
<keyword evidence="1" id="KW-0732">Signal</keyword>
<comment type="caution">
    <text evidence="2">The sequence shown here is derived from an EMBL/GenBank/DDBJ whole genome shotgun (WGS) entry which is preliminary data.</text>
</comment>
<dbReference type="RefSeq" id="WP_379905605.1">
    <property type="nucleotide sequence ID" value="NZ_JBHULM010000011.1"/>
</dbReference>
<reference evidence="3" key="1">
    <citation type="journal article" date="2019" name="Int. J. Syst. Evol. Microbiol.">
        <title>The Global Catalogue of Microorganisms (GCM) 10K type strain sequencing project: providing services to taxonomists for standard genome sequencing and annotation.</title>
        <authorList>
            <consortium name="The Broad Institute Genomics Platform"/>
            <consortium name="The Broad Institute Genome Sequencing Center for Infectious Disease"/>
            <person name="Wu L."/>
            <person name="Ma J."/>
        </authorList>
    </citation>
    <scope>NUCLEOTIDE SEQUENCE [LARGE SCALE GENOMIC DNA]</scope>
    <source>
        <strain evidence="3">KCTC 42808</strain>
    </source>
</reference>
<keyword evidence="3" id="KW-1185">Reference proteome</keyword>
<dbReference type="Proteomes" id="UP001597467">
    <property type="component" value="Unassembled WGS sequence"/>
</dbReference>
<accession>A0ABW5K429</accession>
<evidence type="ECO:0000256" key="1">
    <source>
        <dbReference type="SAM" id="SignalP"/>
    </source>
</evidence>
<evidence type="ECO:0000313" key="2">
    <source>
        <dbReference type="EMBL" id="MFD2543596.1"/>
    </source>
</evidence>
<sequence length="234" mass="26852">MKKLLLITLLLSANFIFSQQSASLILNNDSDNYGGFNMKNGVWIKNKAVETDIVGTNYLFKNWLNKAVVYDNEDKGYKLPNCNFNIQYNRFESNLSDVSVDSIFSFDSRTIKKFVIANKTFLKKKVDGKGSNYFMELIALGTEFSLYKEYSSKLVYAQVNPMTSQKLGNDMIKISEEYYTEKDGVLTPLKQKKSAILSLMSSKKKEVKSFIKENKLSVSNEADLYKIFNYYNSL</sequence>
<organism evidence="2 3">
    <name type="scientific">Lacinutrix gracilariae</name>
    <dbReference type="NCBI Taxonomy" id="1747198"/>
    <lineage>
        <taxon>Bacteria</taxon>
        <taxon>Pseudomonadati</taxon>
        <taxon>Bacteroidota</taxon>
        <taxon>Flavobacteriia</taxon>
        <taxon>Flavobacteriales</taxon>
        <taxon>Flavobacteriaceae</taxon>
        <taxon>Lacinutrix</taxon>
    </lineage>
</organism>
<name>A0ABW5K429_9FLAO</name>